<dbReference type="EMBL" id="CP021109">
    <property type="protein sequence ID" value="ARP86886.1"/>
    <property type="molecule type" value="Genomic_DNA"/>
</dbReference>
<feature type="transmembrane region" description="Helical" evidence="3">
    <location>
        <begin position="62"/>
        <end position="84"/>
    </location>
</feature>
<dbReference type="Gene3D" id="3.30.70.270">
    <property type="match status" value="1"/>
</dbReference>
<dbReference type="GO" id="GO:0005886">
    <property type="term" value="C:plasma membrane"/>
    <property type="evidence" value="ECO:0007669"/>
    <property type="project" value="TreeGrafter"/>
</dbReference>
<dbReference type="PANTHER" id="PTHR45138">
    <property type="entry name" value="REGULATORY COMPONENTS OF SENSORY TRANSDUCTION SYSTEM"/>
    <property type="match status" value="1"/>
</dbReference>
<keyword evidence="6" id="KW-1185">Reference proteome</keyword>
<feature type="transmembrane region" description="Helical" evidence="3">
    <location>
        <begin position="117"/>
        <end position="137"/>
    </location>
</feature>
<dbReference type="InterPro" id="IPR029787">
    <property type="entry name" value="Nucleotide_cyclase"/>
</dbReference>
<protein>
    <recommendedName>
        <fullName evidence="1">diguanylate cyclase</fullName>
        <ecNumber evidence="1">2.7.7.65</ecNumber>
    </recommendedName>
</protein>
<evidence type="ECO:0000256" key="2">
    <source>
        <dbReference type="ARBA" id="ARBA00034247"/>
    </source>
</evidence>
<dbReference type="OrthoDB" id="9813903at2"/>
<dbReference type="Proteomes" id="UP000194139">
    <property type="component" value="Chromosome"/>
</dbReference>
<evidence type="ECO:0000256" key="1">
    <source>
        <dbReference type="ARBA" id="ARBA00012528"/>
    </source>
</evidence>
<feature type="transmembrane region" description="Helical" evidence="3">
    <location>
        <begin position="91"/>
        <end position="111"/>
    </location>
</feature>
<dbReference type="EC" id="2.7.7.65" evidence="1"/>
<dbReference type="GO" id="GO:0043709">
    <property type="term" value="P:cell adhesion involved in single-species biofilm formation"/>
    <property type="evidence" value="ECO:0007669"/>
    <property type="project" value="TreeGrafter"/>
</dbReference>
<dbReference type="CDD" id="cd01949">
    <property type="entry name" value="GGDEF"/>
    <property type="match status" value="1"/>
</dbReference>
<gene>
    <name evidence="5" type="ORF">CAL13_12210</name>
</gene>
<dbReference type="InterPro" id="IPR043128">
    <property type="entry name" value="Rev_trsase/Diguanyl_cyclase"/>
</dbReference>
<keyword evidence="3" id="KW-1133">Transmembrane helix</keyword>
<feature type="domain" description="GGDEF" evidence="4">
    <location>
        <begin position="251"/>
        <end position="381"/>
    </location>
</feature>
<dbReference type="Pfam" id="PF00990">
    <property type="entry name" value="GGDEF"/>
    <property type="match status" value="1"/>
</dbReference>
<feature type="transmembrane region" description="Helical" evidence="3">
    <location>
        <begin position="38"/>
        <end position="56"/>
    </location>
</feature>
<dbReference type="FunFam" id="3.30.70.270:FF:000001">
    <property type="entry name" value="Diguanylate cyclase domain protein"/>
    <property type="match status" value="1"/>
</dbReference>
<feature type="transmembrane region" description="Helical" evidence="3">
    <location>
        <begin position="189"/>
        <end position="209"/>
    </location>
</feature>
<feature type="transmembrane region" description="Helical" evidence="3">
    <location>
        <begin position="6"/>
        <end position="26"/>
    </location>
</feature>
<dbReference type="InterPro" id="IPR050469">
    <property type="entry name" value="Diguanylate_Cyclase"/>
</dbReference>
<feature type="transmembrane region" description="Helical" evidence="3">
    <location>
        <begin position="149"/>
        <end position="169"/>
    </location>
</feature>
<organism evidence="5 6">
    <name type="scientific">Bordetella genomosp. 9</name>
    <dbReference type="NCBI Taxonomy" id="1416803"/>
    <lineage>
        <taxon>Bacteria</taxon>
        <taxon>Pseudomonadati</taxon>
        <taxon>Pseudomonadota</taxon>
        <taxon>Betaproteobacteria</taxon>
        <taxon>Burkholderiales</taxon>
        <taxon>Alcaligenaceae</taxon>
        <taxon>Bordetella</taxon>
    </lineage>
</organism>
<dbReference type="SUPFAM" id="SSF55073">
    <property type="entry name" value="Nucleotide cyclase"/>
    <property type="match status" value="1"/>
</dbReference>
<sequence>MSASVALIVITALTNVLMLAVLGSLARSGIAGIRECTRGAILVFVSLIGLAAQAFLPPVLGVVAANLLMAAGAACYVAAVLRFFGRQAPVGWLVAAVGAQTAAIALFWYVWPDTNARIVAVSLLQCVMMAAMATTIHRWRPRNRPGYPYLFAFYVAGFEAVGHALRGMFYAARIEVMPTLAQGTPMHLLFLSIGVLAMPSLTLGMILMVHDRMLAQRESEANTDSLTGTLSRKAWRLLAEKTLARAIRGDQRLSLLMLDIDRFKQVNDTHGHAMGDAVLQHFGMLAVSVFRQEDIIGRLGGEEFVVLLPDTRIDAAAFATDRLLQRVRASRCADAGAAVSYTFSGGLVEWDGEETVETMMRRADGALYAAKMAGRDRIVVA</sequence>
<reference evidence="5 6" key="1">
    <citation type="submission" date="2017-05" db="EMBL/GenBank/DDBJ databases">
        <title>Complete and WGS of Bordetella genogroups.</title>
        <authorList>
            <person name="Spilker T."/>
            <person name="LiPuma J."/>
        </authorList>
    </citation>
    <scope>NUCLEOTIDE SEQUENCE [LARGE SCALE GENOMIC DNA]</scope>
    <source>
        <strain evidence="5 6">AU17164</strain>
    </source>
</reference>
<proteinExistence type="predicted"/>
<keyword evidence="3" id="KW-0812">Transmembrane</keyword>
<dbReference type="NCBIfam" id="TIGR00254">
    <property type="entry name" value="GGDEF"/>
    <property type="match status" value="1"/>
</dbReference>
<evidence type="ECO:0000256" key="3">
    <source>
        <dbReference type="SAM" id="Phobius"/>
    </source>
</evidence>
<comment type="catalytic activity">
    <reaction evidence="2">
        <text>2 GTP = 3',3'-c-di-GMP + 2 diphosphate</text>
        <dbReference type="Rhea" id="RHEA:24898"/>
        <dbReference type="ChEBI" id="CHEBI:33019"/>
        <dbReference type="ChEBI" id="CHEBI:37565"/>
        <dbReference type="ChEBI" id="CHEBI:58805"/>
        <dbReference type="EC" id="2.7.7.65"/>
    </reaction>
</comment>
<evidence type="ECO:0000313" key="6">
    <source>
        <dbReference type="Proteomes" id="UP000194139"/>
    </source>
</evidence>
<dbReference type="GO" id="GO:0052621">
    <property type="term" value="F:diguanylate cyclase activity"/>
    <property type="evidence" value="ECO:0007669"/>
    <property type="project" value="UniProtKB-EC"/>
</dbReference>
<dbReference type="SMART" id="SM00267">
    <property type="entry name" value="GGDEF"/>
    <property type="match status" value="1"/>
</dbReference>
<name>A0A1W6Z0P8_9BORD</name>
<dbReference type="AlphaFoldDB" id="A0A1W6Z0P8"/>
<dbReference type="GO" id="GO:1902201">
    <property type="term" value="P:negative regulation of bacterial-type flagellum-dependent cell motility"/>
    <property type="evidence" value="ECO:0007669"/>
    <property type="project" value="TreeGrafter"/>
</dbReference>
<dbReference type="PANTHER" id="PTHR45138:SF9">
    <property type="entry name" value="DIGUANYLATE CYCLASE DGCM-RELATED"/>
    <property type="match status" value="1"/>
</dbReference>
<evidence type="ECO:0000259" key="4">
    <source>
        <dbReference type="PROSITE" id="PS50887"/>
    </source>
</evidence>
<evidence type="ECO:0000313" key="5">
    <source>
        <dbReference type="EMBL" id="ARP86886.1"/>
    </source>
</evidence>
<dbReference type="InterPro" id="IPR000160">
    <property type="entry name" value="GGDEF_dom"/>
</dbReference>
<dbReference type="PROSITE" id="PS50887">
    <property type="entry name" value="GGDEF"/>
    <property type="match status" value="1"/>
</dbReference>
<accession>A0A1W6Z0P8</accession>
<dbReference type="RefSeq" id="WP_086057633.1">
    <property type="nucleotide sequence ID" value="NZ_CP021109.1"/>
</dbReference>
<keyword evidence="3" id="KW-0472">Membrane</keyword>